<feature type="domain" description="DUF4283" evidence="1">
    <location>
        <begin position="34"/>
        <end position="102"/>
    </location>
</feature>
<proteinExistence type="predicted"/>
<keyword evidence="3" id="KW-1185">Reference proteome</keyword>
<organism evidence="2 3">
    <name type="scientific">Quercus lobata</name>
    <name type="common">Valley oak</name>
    <dbReference type="NCBI Taxonomy" id="97700"/>
    <lineage>
        <taxon>Eukaryota</taxon>
        <taxon>Viridiplantae</taxon>
        <taxon>Streptophyta</taxon>
        <taxon>Embryophyta</taxon>
        <taxon>Tracheophyta</taxon>
        <taxon>Spermatophyta</taxon>
        <taxon>Magnoliopsida</taxon>
        <taxon>eudicotyledons</taxon>
        <taxon>Gunneridae</taxon>
        <taxon>Pentapetalae</taxon>
        <taxon>rosids</taxon>
        <taxon>fabids</taxon>
        <taxon>Fagales</taxon>
        <taxon>Fagaceae</taxon>
        <taxon>Quercus</taxon>
    </lineage>
</organism>
<reference evidence="2 3" key="1">
    <citation type="journal article" date="2016" name="G3 (Bethesda)">
        <title>First Draft Assembly and Annotation of the Genome of a California Endemic Oak Quercus lobata Nee (Fagaceae).</title>
        <authorList>
            <person name="Sork V.L."/>
            <person name="Fitz-Gibbon S.T."/>
            <person name="Puiu D."/>
            <person name="Crepeau M."/>
            <person name="Gugger P.F."/>
            <person name="Sherman R."/>
            <person name="Stevens K."/>
            <person name="Langley C.H."/>
            <person name="Pellegrini M."/>
            <person name="Salzberg S.L."/>
        </authorList>
    </citation>
    <scope>NUCLEOTIDE SEQUENCE [LARGE SCALE GENOMIC DNA]</scope>
    <source>
        <strain evidence="2 3">cv. SW786</strain>
    </source>
</reference>
<dbReference type="EnsemblPlants" id="QL11p001829:mrna">
    <property type="protein sequence ID" value="QL11p001829:mrna:CDS:1"/>
    <property type="gene ID" value="QL11p001829"/>
</dbReference>
<accession>A0A7N2MTA1</accession>
<dbReference type="EMBL" id="LRBV02000011">
    <property type="status" value="NOT_ANNOTATED_CDS"/>
    <property type="molecule type" value="Genomic_DNA"/>
</dbReference>
<dbReference type="InterPro" id="IPR025558">
    <property type="entry name" value="DUF4283"/>
</dbReference>
<protein>
    <recommendedName>
        <fullName evidence="1">DUF4283 domain-containing protein</fullName>
    </recommendedName>
</protein>
<evidence type="ECO:0000313" key="2">
    <source>
        <dbReference type="EnsemblPlants" id="QL11p001829:mrna:CDS:1"/>
    </source>
</evidence>
<sequence>MESLKGLWEKFSLLDDEENGMECIEKAVAANFILAAKFLTKRIVNVESVARTFRPLWRSEKDFQIKDLGENILFFHFEDECDLDRVIEHEPWTYDKHLVIFEKGGGQCPHISISLSIHFLLDPNS</sequence>
<dbReference type="InParanoid" id="A0A7N2MTA1"/>
<evidence type="ECO:0000313" key="3">
    <source>
        <dbReference type="Proteomes" id="UP000594261"/>
    </source>
</evidence>
<reference evidence="2" key="2">
    <citation type="submission" date="2021-01" db="UniProtKB">
        <authorList>
            <consortium name="EnsemblPlants"/>
        </authorList>
    </citation>
    <scope>IDENTIFICATION</scope>
</reference>
<name>A0A7N2MTA1_QUELO</name>
<dbReference type="Gramene" id="QL11p001829:mrna">
    <property type="protein sequence ID" value="QL11p001829:mrna:CDS:1"/>
    <property type="gene ID" value="QL11p001829"/>
</dbReference>
<dbReference type="Pfam" id="PF14111">
    <property type="entry name" value="DUF4283"/>
    <property type="match status" value="1"/>
</dbReference>
<evidence type="ECO:0000259" key="1">
    <source>
        <dbReference type="Pfam" id="PF14111"/>
    </source>
</evidence>
<dbReference type="AlphaFoldDB" id="A0A7N2MTA1"/>
<dbReference type="Proteomes" id="UP000594261">
    <property type="component" value="Chromosome 11"/>
</dbReference>